<evidence type="ECO:0000256" key="3">
    <source>
        <dbReference type="ARBA" id="ARBA00023186"/>
    </source>
</evidence>
<dbReference type="InterPro" id="IPR036627">
    <property type="entry name" value="CobW-likC_sf"/>
</dbReference>
<keyword evidence="1" id="KW-0547">Nucleotide-binding</keyword>
<feature type="domain" description="CobW C-terminal" evidence="7">
    <location>
        <begin position="221"/>
        <end position="316"/>
    </location>
</feature>
<protein>
    <submittedName>
        <fullName evidence="8">GTP-binding protein</fullName>
    </submittedName>
</protein>
<evidence type="ECO:0000259" key="7">
    <source>
        <dbReference type="SMART" id="SM00833"/>
    </source>
</evidence>
<dbReference type="InterPro" id="IPR003495">
    <property type="entry name" value="CobW/HypB/UreG_nucleotide-bd"/>
</dbReference>
<evidence type="ECO:0000313" key="9">
    <source>
        <dbReference type="Proteomes" id="UP000291301"/>
    </source>
</evidence>
<comment type="similarity">
    <text evidence="4">Belongs to the SIMIBI class G3E GTPase family. ZNG1 subfamily.</text>
</comment>
<organism evidence="8 9">
    <name type="scientific">Oricola cellulosilytica</name>
    <dbReference type="NCBI Taxonomy" id="1429082"/>
    <lineage>
        <taxon>Bacteria</taxon>
        <taxon>Pseudomonadati</taxon>
        <taxon>Pseudomonadota</taxon>
        <taxon>Alphaproteobacteria</taxon>
        <taxon>Hyphomicrobiales</taxon>
        <taxon>Ahrensiaceae</taxon>
        <taxon>Oricola</taxon>
    </lineage>
</organism>
<dbReference type="GO" id="GO:0000166">
    <property type="term" value="F:nucleotide binding"/>
    <property type="evidence" value="ECO:0007669"/>
    <property type="project" value="UniProtKB-KW"/>
</dbReference>
<keyword evidence="9" id="KW-1185">Reference proteome</keyword>
<dbReference type="Pfam" id="PF07683">
    <property type="entry name" value="CobW_C"/>
    <property type="match status" value="1"/>
</dbReference>
<comment type="caution">
    <text evidence="8">The sequence shown here is derived from an EMBL/GenBank/DDBJ whole genome shotgun (WGS) entry which is preliminary data.</text>
</comment>
<dbReference type="SUPFAM" id="SSF52540">
    <property type="entry name" value="P-loop containing nucleoside triphosphate hydrolases"/>
    <property type="match status" value="1"/>
</dbReference>
<dbReference type="EMBL" id="SJST01000004">
    <property type="protein sequence ID" value="TCD13740.1"/>
    <property type="molecule type" value="Genomic_DNA"/>
</dbReference>
<gene>
    <name evidence="8" type="ORF">E0D97_11575</name>
</gene>
<dbReference type="AlphaFoldDB" id="A0A4R0P983"/>
<dbReference type="SMART" id="SM00833">
    <property type="entry name" value="CobW_C"/>
    <property type="match status" value="1"/>
</dbReference>
<dbReference type="PANTHER" id="PTHR13748">
    <property type="entry name" value="COBW-RELATED"/>
    <property type="match status" value="1"/>
</dbReference>
<dbReference type="GO" id="GO:0016787">
    <property type="term" value="F:hydrolase activity"/>
    <property type="evidence" value="ECO:0007669"/>
    <property type="project" value="UniProtKB-KW"/>
</dbReference>
<dbReference type="Proteomes" id="UP000291301">
    <property type="component" value="Unassembled WGS sequence"/>
</dbReference>
<dbReference type="Gene3D" id="3.30.1220.10">
    <property type="entry name" value="CobW-like, C-terminal domain"/>
    <property type="match status" value="1"/>
</dbReference>
<dbReference type="Gene3D" id="3.40.50.300">
    <property type="entry name" value="P-loop containing nucleotide triphosphate hydrolases"/>
    <property type="match status" value="1"/>
</dbReference>
<evidence type="ECO:0000256" key="4">
    <source>
        <dbReference type="ARBA" id="ARBA00034320"/>
    </source>
</evidence>
<dbReference type="RefSeq" id="WP_131569030.1">
    <property type="nucleotide sequence ID" value="NZ_JAINFK010000003.1"/>
</dbReference>
<keyword evidence="2" id="KW-0378">Hydrolase</keyword>
<comment type="catalytic activity">
    <reaction evidence="6">
        <text>GTP + H2O = GDP + phosphate + H(+)</text>
        <dbReference type="Rhea" id="RHEA:19669"/>
        <dbReference type="ChEBI" id="CHEBI:15377"/>
        <dbReference type="ChEBI" id="CHEBI:15378"/>
        <dbReference type="ChEBI" id="CHEBI:37565"/>
        <dbReference type="ChEBI" id="CHEBI:43474"/>
        <dbReference type="ChEBI" id="CHEBI:58189"/>
    </reaction>
    <physiologicalReaction direction="left-to-right" evidence="6">
        <dbReference type="Rhea" id="RHEA:19670"/>
    </physiologicalReaction>
</comment>
<dbReference type="InterPro" id="IPR011629">
    <property type="entry name" value="CobW-like_C"/>
</dbReference>
<sequence length="339" mass="36145">MSIPVHIVTGFLGAGKTTLLNRQLSSGDLANTAIIVNEFGDVGIDHLLVESASPADAMIELSDGCLCCTVRGDLVDTLEQLSRRVSGGTPLERVIIETTGLADPAPVLQVIMAAPGIRDRFRVAGVVTAVCALTGLDSLDQHNEARTQVALADVIILTKTDIAPPSPALIATLAALNPLVEPVDANASDVSLTLDDATVSNAKITDSGAGHHNDRHHDNGIEAFTLTHNRPIDEASVGMFVDLLRSTMAPEMLRMKGIVWTEQLADQPLVIHGVRSVFDPPQRLASWPSSERKTRLVVISKHGKRRHIADLFAAFTGQARIDTPDQQAITENPLAIPGM</sequence>
<evidence type="ECO:0000256" key="1">
    <source>
        <dbReference type="ARBA" id="ARBA00022741"/>
    </source>
</evidence>
<dbReference type="PANTHER" id="PTHR13748:SF62">
    <property type="entry name" value="COBW DOMAIN-CONTAINING PROTEIN"/>
    <property type="match status" value="1"/>
</dbReference>
<dbReference type="InterPro" id="IPR027417">
    <property type="entry name" value="P-loop_NTPase"/>
</dbReference>
<dbReference type="GO" id="GO:0005737">
    <property type="term" value="C:cytoplasm"/>
    <property type="evidence" value="ECO:0007669"/>
    <property type="project" value="TreeGrafter"/>
</dbReference>
<keyword evidence="3" id="KW-0143">Chaperone</keyword>
<evidence type="ECO:0000313" key="8">
    <source>
        <dbReference type="EMBL" id="TCD13740.1"/>
    </source>
</evidence>
<dbReference type="OrthoDB" id="9808822at2"/>
<dbReference type="SUPFAM" id="SSF90002">
    <property type="entry name" value="Hypothetical protein YjiA, C-terminal domain"/>
    <property type="match status" value="1"/>
</dbReference>
<name>A0A4R0P983_9HYPH</name>
<dbReference type="InterPro" id="IPR051316">
    <property type="entry name" value="Zinc-reg_GTPase_activator"/>
</dbReference>
<reference evidence="8 9" key="1">
    <citation type="journal article" date="2015" name="Antonie Van Leeuwenhoek">
        <title>Oricola cellulosilytica gen. nov., sp. nov., a cellulose-degrading bacterium of the family Phyllobacteriaceae isolated from surface seashore water, and emended descriptions of Mesorhizobium loti and Phyllobacterium myrsinacearum.</title>
        <authorList>
            <person name="Hameed A."/>
            <person name="Shahina M."/>
            <person name="Lai W.A."/>
            <person name="Lin S.Y."/>
            <person name="Young L.S."/>
            <person name="Liu Y.C."/>
            <person name="Hsu Y.H."/>
            <person name="Young C.C."/>
        </authorList>
    </citation>
    <scope>NUCLEOTIDE SEQUENCE [LARGE SCALE GENOMIC DNA]</scope>
    <source>
        <strain evidence="8 9">KCTC 52183</strain>
    </source>
</reference>
<evidence type="ECO:0000256" key="6">
    <source>
        <dbReference type="ARBA" id="ARBA00049117"/>
    </source>
</evidence>
<evidence type="ECO:0000256" key="5">
    <source>
        <dbReference type="ARBA" id="ARBA00045658"/>
    </source>
</evidence>
<comment type="function">
    <text evidence="5">Zinc chaperone that directly transfers zinc cofactor to target proteins, thereby activating them. Zinc is transferred from the CXCC motif in the GTPase domain to the zinc binding site in target proteins in a process requiring GTP hydrolysis.</text>
</comment>
<dbReference type="Pfam" id="PF02492">
    <property type="entry name" value="cobW"/>
    <property type="match status" value="1"/>
</dbReference>
<evidence type="ECO:0000256" key="2">
    <source>
        <dbReference type="ARBA" id="ARBA00022801"/>
    </source>
</evidence>
<proteinExistence type="inferred from homology"/>
<accession>A0A4R0P983</accession>
<dbReference type="CDD" id="cd03112">
    <property type="entry name" value="CobW-like"/>
    <property type="match status" value="1"/>
</dbReference>